<accession>A0A7S9LUC5</accession>
<keyword evidence="1" id="KW-0732">Signal</keyword>
<feature type="chain" id="PRO_5032393509" evidence="1">
    <location>
        <begin position="22"/>
        <end position="234"/>
    </location>
</feature>
<organism evidence="2 3">
    <name type="scientific">Pontivivens ytuae</name>
    <dbReference type="NCBI Taxonomy" id="2789856"/>
    <lineage>
        <taxon>Bacteria</taxon>
        <taxon>Pseudomonadati</taxon>
        <taxon>Pseudomonadota</taxon>
        <taxon>Alphaproteobacteria</taxon>
        <taxon>Rhodobacterales</taxon>
        <taxon>Paracoccaceae</taxon>
        <taxon>Pontivivens</taxon>
    </lineage>
</organism>
<keyword evidence="3" id="KW-1185">Reference proteome</keyword>
<name>A0A7S9LUC5_9RHOB</name>
<gene>
    <name evidence="2" type="ORF">I0K15_06640</name>
</gene>
<dbReference type="InterPro" id="IPR052022">
    <property type="entry name" value="26kDa_periplasmic_antigen"/>
</dbReference>
<proteinExistence type="predicted"/>
<dbReference type="InterPro" id="IPR007497">
    <property type="entry name" value="SIMPL/DUF541"/>
</dbReference>
<dbReference type="Gene3D" id="3.30.70.2970">
    <property type="entry name" value="Protein of unknown function (DUF541), domain 2"/>
    <property type="match status" value="1"/>
</dbReference>
<evidence type="ECO:0000313" key="2">
    <source>
        <dbReference type="EMBL" id="QPH55407.1"/>
    </source>
</evidence>
<sequence>MSRLSLLLIALLLPAAPAALAQEEPAPRIVSVEGYGEVFAAPDMATVRIGVSSRADTAAAALRENNEAMQQLFDVLDTAGIVGADRQTAGLSLFEVRGRRDEGTGEYPIIGYDANNTLVVRVTKLSQLGTVLDDLTQAGANNIQGINFGVLETAALEEEARRLAVQDAVSRATLYVETAGAALGPVQSISERGSARPQPMPMVAMERAMVADAVPVAEGEVGITARVGVTFLIE</sequence>
<dbReference type="RefSeq" id="WP_196104606.1">
    <property type="nucleotide sequence ID" value="NZ_CP064942.1"/>
</dbReference>
<feature type="signal peptide" evidence="1">
    <location>
        <begin position="1"/>
        <end position="21"/>
    </location>
</feature>
<dbReference type="GO" id="GO:0006974">
    <property type="term" value="P:DNA damage response"/>
    <property type="evidence" value="ECO:0007669"/>
    <property type="project" value="TreeGrafter"/>
</dbReference>
<evidence type="ECO:0000256" key="1">
    <source>
        <dbReference type="SAM" id="SignalP"/>
    </source>
</evidence>
<dbReference type="PANTHER" id="PTHR34387">
    <property type="entry name" value="SLR1258 PROTEIN"/>
    <property type="match status" value="1"/>
</dbReference>
<protein>
    <submittedName>
        <fullName evidence="2">SIMPL domain-containing protein</fullName>
    </submittedName>
</protein>
<reference evidence="2 3" key="1">
    <citation type="submission" date="2020-11" db="EMBL/GenBank/DDBJ databases">
        <title>Description of Pontivivens ytuae sp. nov. isolated from deep sea sediment of Mariana Trench.</title>
        <authorList>
            <person name="Wang Z."/>
            <person name="Sun Q.-L."/>
            <person name="Xu X.-D."/>
            <person name="Tang Y.-Z."/>
            <person name="Zhang J."/>
        </authorList>
    </citation>
    <scope>NUCLEOTIDE SEQUENCE [LARGE SCALE GENOMIC DNA]</scope>
    <source>
        <strain evidence="2 3">MT2928</strain>
    </source>
</reference>
<dbReference type="PANTHER" id="PTHR34387:SF1">
    <property type="entry name" value="PERIPLASMIC IMMUNOGENIC PROTEIN"/>
    <property type="match status" value="1"/>
</dbReference>
<evidence type="ECO:0000313" key="3">
    <source>
        <dbReference type="Proteomes" id="UP000594800"/>
    </source>
</evidence>
<dbReference type="KEGG" id="poz:I0K15_06640"/>
<dbReference type="Pfam" id="PF04402">
    <property type="entry name" value="SIMPL"/>
    <property type="match status" value="1"/>
</dbReference>
<dbReference type="AlphaFoldDB" id="A0A7S9LUC5"/>
<dbReference type="EMBL" id="CP064942">
    <property type="protein sequence ID" value="QPH55407.1"/>
    <property type="molecule type" value="Genomic_DNA"/>
</dbReference>
<dbReference type="Proteomes" id="UP000594800">
    <property type="component" value="Chromosome"/>
</dbReference>
<dbReference type="Gene3D" id="3.30.110.170">
    <property type="entry name" value="Protein of unknown function (DUF541), domain 1"/>
    <property type="match status" value="1"/>
</dbReference>